<proteinExistence type="predicted"/>
<evidence type="ECO:0000313" key="4">
    <source>
        <dbReference type="Proteomes" id="UP000218209"/>
    </source>
</evidence>
<gene>
    <name evidence="3" type="ORF">BU14_2411s0001</name>
</gene>
<keyword evidence="2" id="KW-0472">Membrane</keyword>
<dbReference type="AlphaFoldDB" id="A0A1X6NJ74"/>
<keyword evidence="2" id="KW-0812">Transmembrane</keyword>
<evidence type="ECO:0000256" key="1">
    <source>
        <dbReference type="SAM" id="MobiDB-lite"/>
    </source>
</evidence>
<evidence type="ECO:0000313" key="3">
    <source>
        <dbReference type="EMBL" id="OSX68667.1"/>
    </source>
</evidence>
<reference evidence="3 4" key="1">
    <citation type="submission" date="2017-03" db="EMBL/GenBank/DDBJ databases">
        <title>WGS assembly of Porphyra umbilicalis.</title>
        <authorList>
            <person name="Brawley S.H."/>
            <person name="Blouin N.A."/>
            <person name="Ficko-Blean E."/>
            <person name="Wheeler G.L."/>
            <person name="Lohr M."/>
            <person name="Goodson H.V."/>
            <person name="Jenkins J.W."/>
            <person name="Blaby-Haas C.E."/>
            <person name="Helliwell K.E."/>
            <person name="Chan C."/>
            <person name="Marriage T."/>
            <person name="Bhattacharya D."/>
            <person name="Klein A.S."/>
            <person name="Badis Y."/>
            <person name="Brodie J."/>
            <person name="Cao Y."/>
            <person name="Collen J."/>
            <person name="Dittami S.M."/>
            <person name="Gachon C.M."/>
            <person name="Green B.R."/>
            <person name="Karpowicz S."/>
            <person name="Kim J.W."/>
            <person name="Kudahl U."/>
            <person name="Lin S."/>
            <person name="Michel G."/>
            <person name="Mittag M."/>
            <person name="Olson B.J."/>
            <person name="Pangilinan J."/>
            <person name="Peng Y."/>
            <person name="Qiu H."/>
            <person name="Shu S."/>
            <person name="Singer J.T."/>
            <person name="Smith A.G."/>
            <person name="Sprecher B.N."/>
            <person name="Wagner V."/>
            <person name="Wang W."/>
            <person name="Wang Z.-Y."/>
            <person name="Yan J."/>
            <person name="Yarish C."/>
            <person name="Zoeuner-Riek S."/>
            <person name="Zhuang Y."/>
            <person name="Zou Y."/>
            <person name="Lindquist E.A."/>
            <person name="Grimwood J."/>
            <person name="Barry K."/>
            <person name="Rokhsar D.S."/>
            <person name="Schmutz J."/>
            <person name="Stiller J.W."/>
            <person name="Grossman A.R."/>
            <person name="Prochnik S.E."/>
        </authorList>
    </citation>
    <scope>NUCLEOTIDE SEQUENCE [LARGE SCALE GENOMIC DNA]</scope>
    <source>
        <strain evidence="3">4086291</strain>
    </source>
</reference>
<protein>
    <submittedName>
        <fullName evidence="3">Uncharacterized protein</fullName>
    </submittedName>
</protein>
<organism evidence="3 4">
    <name type="scientific">Porphyra umbilicalis</name>
    <name type="common">Purple laver</name>
    <name type="synonym">Red alga</name>
    <dbReference type="NCBI Taxonomy" id="2786"/>
    <lineage>
        <taxon>Eukaryota</taxon>
        <taxon>Rhodophyta</taxon>
        <taxon>Bangiophyceae</taxon>
        <taxon>Bangiales</taxon>
        <taxon>Bangiaceae</taxon>
        <taxon>Porphyra</taxon>
    </lineage>
</organism>
<feature type="region of interest" description="Disordered" evidence="1">
    <location>
        <begin position="347"/>
        <end position="395"/>
    </location>
</feature>
<accession>A0A1X6NJ74</accession>
<feature type="compositionally biased region" description="Pro residues" evidence="1">
    <location>
        <begin position="54"/>
        <end position="64"/>
    </location>
</feature>
<dbReference type="Proteomes" id="UP000218209">
    <property type="component" value="Unassembled WGS sequence"/>
</dbReference>
<evidence type="ECO:0000256" key="2">
    <source>
        <dbReference type="SAM" id="Phobius"/>
    </source>
</evidence>
<name>A0A1X6NJ74_PORUM</name>
<feature type="compositionally biased region" description="Gly residues" evidence="1">
    <location>
        <begin position="43"/>
        <end position="53"/>
    </location>
</feature>
<keyword evidence="4" id="KW-1185">Reference proteome</keyword>
<keyword evidence="2" id="KW-1133">Transmembrane helix</keyword>
<feature type="region of interest" description="Disordered" evidence="1">
    <location>
        <begin position="39"/>
        <end position="103"/>
    </location>
</feature>
<sequence>MAVYPESLAAVEEVVIGPPEARCGEVGLPYMDAAALNRLTGVPSGGQGSGGPAGGPPSPLPSRPPGSSGPGVAIPGDDQATIDAPSPPLPTSTPGLALGQPGRTPARAAGLCASCIRLGRSPPIVLNGSAAAAGADISVRVDLVAAHILESCVVKARDFNFGHVQLLTEEISDHAVALAAFGVLDFDGANPEGETVTGQYEEPFFDKYMWLVPPGFDTDVELQALVAKSAHIDFLCNVYLFSGFFYPTAPGTDVRFRLDWRRVGEFPVWRKIGRGPYFQTESRLRTAATQARSTRPDAWLLDLLTPAGPPPHGPAPPPAMDFHGYPSWRHSLLGPIHSNFVSVFVQERPGGVGDAPPSAPDGRRGGDGDDGDDGGGGGDGGDGDAILPQPTPTREDLVERIEAGTALVRLRLKRSAGYGADGGRSRYAAVRVDRLPLAQSSALARAINSSYASWLLEFGLDSFIVEAFTPQAAFGTTLFIADVFNVVGVFTGLSLYTLLVLPGTLLLARSVRARRREMREG</sequence>
<dbReference type="EMBL" id="KV920220">
    <property type="protein sequence ID" value="OSX68667.1"/>
    <property type="molecule type" value="Genomic_DNA"/>
</dbReference>
<dbReference type="OrthoDB" id="4363at2759"/>
<feature type="transmembrane region" description="Helical" evidence="2">
    <location>
        <begin position="483"/>
        <end position="508"/>
    </location>
</feature>